<evidence type="ECO:0000313" key="4">
    <source>
        <dbReference type="EMBL" id="WNZ48046.1"/>
    </source>
</evidence>
<reference evidence="6" key="2">
    <citation type="submission" date="2023-07" db="EMBL/GenBank/DDBJ databases">
        <authorList>
            <person name="Bai X.-H."/>
            <person name="Wang H.-H."/>
            <person name="Wang J."/>
            <person name="Ma M.-Y."/>
            <person name="Hu H.-H."/>
            <person name="Song Z.-L."/>
            <person name="Ma H.-G."/>
            <person name="Fan Y."/>
            <person name="Du C.-Y."/>
            <person name="Xu J.-C."/>
        </authorList>
    </citation>
    <scope>NUCLEOTIDE SEQUENCE</scope>
    <source>
        <strain evidence="6">CZ1</strain>
    </source>
</reference>
<dbReference type="EMBL" id="CP130144">
    <property type="protein sequence ID" value="WNZ48207.1"/>
    <property type="molecule type" value="Genomic_DNA"/>
</dbReference>
<dbReference type="EMBL" id="CP130144">
    <property type="protein sequence ID" value="WNZ48561.1"/>
    <property type="molecule type" value="Genomic_DNA"/>
</dbReference>
<dbReference type="InterPro" id="IPR025959">
    <property type="entry name" value="Winged_HTH_dom"/>
</dbReference>
<dbReference type="SUPFAM" id="SSF46689">
    <property type="entry name" value="Homeodomain-like"/>
    <property type="match status" value="1"/>
</dbReference>
<dbReference type="Pfam" id="PF13592">
    <property type="entry name" value="HTH_33"/>
    <property type="match status" value="1"/>
</dbReference>
<feature type="region of interest" description="Disordered" evidence="1">
    <location>
        <begin position="147"/>
        <end position="170"/>
    </location>
</feature>
<feature type="compositionally biased region" description="Polar residues" evidence="1">
    <location>
        <begin position="160"/>
        <end position="170"/>
    </location>
</feature>
<evidence type="ECO:0000313" key="7">
    <source>
        <dbReference type="EMBL" id="WNZ49018.1"/>
    </source>
</evidence>
<evidence type="ECO:0000259" key="2">
    <source>
        <dbReference type="Pfam" id="PF13592"/>
    </source>
</evidence>
<dbReference type="EMBL" id="CP130144">
    <property type="protein sequence ID" value="WNZ49018.1"/>
    <property type="molecule type" value="Genomic_DNA"/>
</dbReference>
<sequence>MVGITSVEVKESVDELAARLRQAKTPQEKERLQVLYWLKQDNAPSISAIAKATGKHRNTLQTWLMQYRDDGLEIMLEVKKSPGGVRVIPQWAEDALAKRLQDPEHGFTSYGAVQAWLSETLGIEAEYHAVYQMTRHRLKAKLKVARPQHRKQDPAKRQAFKQTLPTISNC</sequence>
<reference evidence="6" key="1">
    <citation type="journal article" date="2023" name="Plants (Basel)">
        <title>Genomic Analysis of Leptolyngbya boryana CZ1 Reveals Efficient Carbon Fixation Modules.</title>
        <authorList>
            <person name="Bai X."/>
            <person name="Wang H."/>
            <person name="Cheng W."/>
            <person name="Wang J."/>
            <person name="Ma M."/>
            <person name="Hu H."/>
            <person name="Song Z."/>
            <person name="Ma H."/>
            <person name="Fan Y."/>
            <person name="Du C."/>
            <person name="Xu J."/>
        </authorList>
    </citation>
    <scope>NUCLEOTIDE SEQUENCE</scope>
    <source>
        <strain evidence="6">CZ1</strain>
    </source>
</reference>
<accession>A0AA96X0D8</accession>
<dbReference type="InterPro" id="IPR009057">
    <property type="entry name" value="Homeodomain-like_sf"/>
</dbReference>
<feature type="domain" description="Winged helix-turn helix" evidence="2">
    <location>
        <begin position="111"/>
        <end position="163"/>
    </location>
</feature>
<name>A0AA96X0D8_LEPBY</name>
<proteinExistence type="predicted"/>
<dbReference type="Pfam" id="PF13384">
    <property type="entry name" value="HTH_23"/>
    <property type="match status" value="1"/>
</dbReference>
<dbReference type="EMBL" id="CP130144">
    <property type="protein sequence ID" value="WNZ48046.1"/>
    <property type="molecule type" value="Genomic_DNA"/>
</dbReference>
<dbReference type="EMBL" id="CP130144">
    <property type="protein sequence ID" value="WNZ45278.1"/>
    <property type="molecule type" value="Genomic_DNA"/>
</dbReference>
<evidence type="ECO:0000313" key="6">
    <source>
        <dbReference type="EMBL" id="WNZ48561.1"/>
    </source>
</evidence>
<evidence type="ECO:0000313" key="5">
    <source>
        <dbReference type="EMBL" id="WNZ48207.1"/>
    </source>
</evidence>
<organism evidence="6">
    <name type="scientific">Leptolyngbya boryana CZ1</name>
    <dbReference type="NCBI Taxonomy" id="3060204"/>
    <lineage>
        <taxon>Bacteria</taxon>
        <taxon>Bacillati</taxon>
        <taxon>Cyanobacteriota</taxon>
        <taxon>Cyanophyceae</taxon>
        <taxon>Leptolyngbyales</taxon>
        <taxon>Leptolyngbyaceae</taxon>
        <taxon>Leptolyngbya group</taxon>
        <taxon>Leptolyngbya</taxon>
    </lineage>
</organism>
<evidence type="ECO:0000256" key="1">
    <source>
        <dbReference type="SAM" id="MobiDB-lite"/>
    </source>
</evidence>
<gene>
    <name evidence="4" type="ORF">Q2T42_09400</name>
    <name evidence="5" type="ORF">Q2T42_10225</name>
    <name evidence="6" type="ORF">Q2T42_12050</name>
    <name evidence="7" type="ORF">Q2T42_14430</name>
    <name evidence="3" type="ORF">Q2T42_26165</name>
</gene>
<dbReference type="RefSeq" id="WP_316426997.1">
    <property type="nucleotide sequence ID" value="NZ_CP130144.1"/>
</dbReference>
<evidence type="ECO:0000313" key="3">
    <source>
        <dbReference type="EMBL" id="WNZ45278.1"/>
    </source>
</evidence>
<protein>
    <submittedName>
        <fullName evidence="6">Winged helix-turn-helix domain-containing protein</fullName>
    </submittedName>
</protein>
<dbReference type="AlphaFoldDB" id="A0AA96X0D8"/>